<dbReference type="PROSITE" id="PS51257">
    <property type="entry name" value="PROKAR_LIPOPROTEIN"/>
    <property type="match status" value="1"/>
</dbReference>
<dbReference type="EMBL" id="FUYB01000019">
    <property type="protein sequence ID" value="SKA90746.1"/>
    <property type="molecule type" value="Genomic_DNA"/>
</dbReference>
<evidence type="ECO:0000256" key="1">
    <source>
        <dbReference type="SAM" id="SignalP"/>
    </source>
</evidence>
<accession>A0A1T4XMJ1</accession>
<organism evidence="2 3">
    <name type="scientific">Thiothrix eikelboomii</name>
    <dbReference type="NCBI Taxonomy" id="92487"/>
    <lineage>
        <taxon>Bacteria</taxon>
        <taxon>Pseudomonadati</taxon>
        <taxon>Pseudomonadota</taxon>
        <taxon>Gammaproteobacteria</taxon>
        <taxon>Thiotrichales</taxon>
        <taxon>Thiotrichaceae</taxon>
        <taxon>Thiothrix</taxon>
    </lineage>
</organism>
<keyword evidence="3" id="KW-1185">Reference proteome</keyword>
<protein>
    <recommendedName>
        <fullName evidence="4">Lipoprotein</fullName>
    </recommendedName>
</protein>
<proteinExistence type="predicted"/>
<feature type="signal peptide" evidence="1">
    <location>
        <begin position="1"/>
        <end position="29"/>
    </location>
</feature>
<reference evidence="2 3" key="1">
    <citation type="submission" date="2017-02" db="EMBL/GenBank/DDBJ databases">
        <authorList>
            <person name="Peterson S.W."/>
        </authorList>
    </citation>
    <scope>NUCLEOTIDE SEQUENCE [LARGE SCALE GENOMIC DNA]</scope>
    <source>
        <strain evidence="2 3">ATCC 49788</strain>
    </source>
</reference>
<dbReference type="Proteomes" id="UP000190460">
    <property type="component" value="Unassembled WGS sequence"/>
</dbReference>
<evidence type="ECO:0000313" key="3">
    <source>
        <dbReference type="Proteomes" id="UP000190460"/>
    </source>
</evidence>
<keyword evidence="1" id="KW-0732">Signal</keyword>
<dbReference type="STRING" id="92487.SAMN02745130_03181"/>
<evidence type="ECO:0000313" key="2">
    <source>
        <dbReference type="EMBL" id="SKA90746.1"/>
    </source>
</evidence>
<feature type="chain" id="PRO_5012368843" description="Lipoprotein" evidence="1">
    <location>
        <begin position="30"/>
        <end position="88"/>
    </location>
</feature>
<gene>
    <name evidence="2" type="ORF">SAMN02745130_03181</name>
</gene>
<evidence type="ECO:0008006" key="4">
    <source>
        <dbReference type="Google" id="ProtNLM"/>
    </source>
</evidence>
<dbReference type="AlphaFoldDB" id="A0A1T4XMJ1"/>
<sequence length="88" mass="9655">MKYSALLKKLMPLILSLGLAGCWVMPSSAEVGAKTASEGQALKFKRKFSDNVYVNFNPRIPPYLLSFPLYCPDDSQSLTGQLLCPPST</sequence>
<name>A0A1T4XMJ1_9GAMM</name>